<keyword evidence="1" id="KW-0472">Membrane</keyword>
<protein>
    <submittedName>
        <fullName evidence="2">Uncharacterized protein</fullName>
    </submittedName>
</protein>
<dbReference type="Proteomes" id="UP000601223">
    <property type="component" value="Unassembled WGS sequence"/>
</dbReference>
<keyword evidence="3" id="KW-1185">Reference proteome</keyword>
<comment type="caution">
    <text evidence="2">The sequence shown here is derived from an EMBL/GenBank/DDBJ whole genome shotgun (WGS) entry which is preliminary data.</text>
</comment>
<reference evidence="2 3" key="1">
    <citation type="submission" date="2021-01" db="EMBL/GenBank/DDBJ databases">
        <title>Whole genome shotgun sequence of Catellatospora bangladeshensis NBRC 107357.</title>
        <authorList>
            <person name="Komaki H."/>
            <person name="Tamura T."/>
        </authorList>
    </citation>
    <scope>NUCLEOTIDE SEQUENCE [LARGE SCALE GENOMIC DNA]</scope>
    <source>
        <strain evidence="2 3">NBRC 107357</strain>
    </source>
</reference>
<evidence type="ECO:0000313" key="2">
    <source>
        <dbReference type="EMBL" id="GIF82757.1"/>
    </source>
</evidence>
<feature type="transmembrane region" description="Helical" evidence="1">
    <location>
        <begin position="94"/>
        <end position="116"/>
    </location>
</feature>
<keyword evidence="1" id="KW-1133">Transmembrane helix</keyword>
<dbReference type="RefSeq" id="WP_203748504.1">
    <property type="nucleotide sequence ID" value="NZ_BONF01000024.1"/>
</dbReference>
<evidence type="ECO:0000313" key="3">
    <source>
        <dbReference type="Proteomes" id="UP000601223"/>
    </source>
</evidence>
<accession>A0A8J3JD92</accession>
<sequence>MRHPTDGTLRRLVDEPDGVTAADRAHTAACPACQTALVRARLDAALAASVLDLPVDVDVDVDEGWRRLSTATAGASTTAAAAVRRRRIALRSPVVAVAAVAALVAGAGVAAATDWLPIFRAEQVVPVTASDADLVSLPDLSAFGELHVLEKPELRRVADAAAAAQATGLTVPQVVRLPRGVAGEPVYRVSGRVSAEFTFSAAKAAQFATTNGQALPPVPPGLDGSRFRLTAGPGLLGVWAKGRGVPTLILARAVAPTAYSTGVPFATARDYLLSLPILSEDLAAQLRGFTGDGTTLPLLVSGERMTSATADVNGVTATVLTSRNGVMAGVVWVDGGVVTALAGSSTPDELLAAARELRWDR</sequence>
<gene>
    <name evidence="2" type="ORF">Cba03nite_41060</name>
</gene>
<evidence type="ECO:0000256" key="1">
    <source>
        <dbReference type="SAM" id="Phobius"/>
    </source>
</evidence>
<dbReference type="EMBL" id="BONF01000024">
    <property type="protein sequence ID" value="GIF82757.1"/>
    <property type="molecule type" value="Genomic_DNA"/>
</dbReference>
<name>A0A8J3JD92_9ACTN</name>
<organism evidence="2 3">
    <name type="scientific">Catellatospora bangladeshensis</name>
    <dbReference type="NCBI Taxonomy" id="310355"/>
    <lineage>
        <taxon>Bacteria</taxon>
        <taxon>Bacillati</taxon>
        <taxon>Actinomycetota</taxon>
        <taxon>Actinomycetes</taxon>
        <taxon>Micromonosporales</taxon>
        <taxon>Micromonosporaceae</taxon>
        <taxon>Catellatospora</taxon>
    </lineage>
</organism>
<dbReference type="AlphaFoldDB" id="A0A8J3JD92"/>
<keyword evidence="1" id="KW-0812">Transmembrane</keyword>
<proteinExistence type="predicted"/>